<dbReference type="AlphaFoldDB" id="A0A2D2DSE0"/>
<proteinExistence type="predicted"/>
<dbReference type="EMBL" id="CP024608">
    <property type="protein sequence ID" value="ATQ77884.1"/>
    <property type="molecule type" value="Genomic_DNA"/>
</dbReference>
<evidence type="ECO:0000313" key="2">
    <source>
        <dbReference type="EMBL" id="ATQ77884.1"/>
    </source>
</evidence>
<sequence length="205" mass="22900">MTATFTPHPKPVREPKPPRGPRQRKCAVSACRTPFAPRSMTHKACSPDCAAALALATRQAAERKADRARKQAIKPRGKHMEETQAVFNAFIRERDRLAGYACISSGRPLDWSGNNVDAGHFRSRGSAPHLRFNEDNVHAQSKQENRYASGNAVDYRIGLIKRIGLAAVEALEADQAPRKWTIEELAAIKFEYRQKLKHLKETASC</sequence>
<protein>
    <submittedName>
        <fullName evidence="2">NinG protein</fullName>
    </submittedName>
</protein>
<dbReference type="OrthoDB" id="5741553at2"/>
<evidence type="ECO:0000256" key="1">
    <source>
        <dbReference type="SAM" id="MobiDB-lite"/>
    </source>
</evidence>
<dbReference type="InterPro" id="IPR008713">
    <property type="entry name" value="Phage_lambda_NinG"/>
</dbReference>
<organism evidence="2 3">
    <name type="scientific">Massilia violaceinigra</name>
    <dbReference type="NCBI Taxonomy" id="2045208"/>
    <lineage>
        <taxon>Bacteria</taxon>
        <taxon>Pseudomonadati</taxon>
        <taxon>Pseudomonadota</taxon>
        <taxon>Betaproteobacteria</taxon>
        <taxon>Burkholderiales</taxon>
        <taxon>Oxalobacteraceae</taxon>
        <taxon>Telluria group</taxon>
        <taxon>Massilia</taxon>
    </lineage>
</organism>
<gene>
    <name evidence="2" type="ORF">CR152_27815</name>
</gene>
<evidence type="ECO:0000313" key="3">
    <source>
        <dbReference type="Proteomes" id="UP000229897"/>
    </source>
</evidence>
<name>A0A2D2DSE0_9BURK</name>
<feature type="region of interest" description="Disordered" evidence="1">
    <location>
        <begin position="1"/>
        <end position="26"/>
    </location>
</feature>
<dbReference type="KEGG" id="mass:CR152_27815"/>
<dbReference type="RefSeq" id="WP_099880434.1">
    <property type="nucleotide sequence ID" value="NZ_CP024608.1"/>
</dbReference>
<dbReference type="Pfam" id="PF05766">
    <property type="entry name" value="NinG"/>
    <property type="match status" value="1"/>
</dbReference>
<keyword evidence="3" id="KW-1185">Reference proteome</keyword>
<accession>A0A2D2DSE0</accession>
<reference evidence="2" key="1">
    <citation type="submission" date="2017-10" db="EMBL/GenBank/DDBJ databases">
        <title>Massilia psychrophilum sp. nov., a novel purple-pigmented bacterium isolated from Tianshan glacier, Xinjiang Municipality, China.</title>
        <authorList>
            <person name="Wang H."/>
        </authorList>
    </citation>
    <scope>NUCLEOTIDE SEQUENCE [LARGE SCALE GENOMIC DNA]</scope>
    <source>
        <strain evidence="2">B2</strain>
    </source>
</reference>
<dbReference type="Proteomes" id="UP000229897">
    <property type="component" value="Chromosome"/>
</dbReference>